<dbReference type="Proteomes" id="UP000232323">
    <property type="component" value="Unassembled WGS sequence"/>
</dbReference>
<dbReference type="Gene3D" id="3.30.70.3190">
    <property type="match status" value="1"/>
</dbReference>
<accession>A0A250X551</accession>
<proteinExistence type="inferred from homology"/>
<dbReference type="STRING" id="1157962.A0A250X551"/>
<dbReference type="InterPro" id="IPR048741">
    <property type="entry name" value="Pus10-like_C"/>
</dbReference>
<keyword evidence="10" id="KW-1185">Reference proteome</keyword>
<evidence type="ECO:0000256" key="3">
    <source>
        <dbReference type="ARBA" id="ARBA00022694"/>
    </source>
</evidence>
<evidence type="ECO:0000256" key="7">
    <source>
        <dbReference type="ARBA" id="ARBA00083669"/>
    </source>
</evidence>
<dbReference type="SUPFAM" id="SSF55120">
    <property type="entry name" value="Pseudouridine synthase"/>
    <property type="match status" value="1"/>
</dbReference>
<evidence type="ECO:0000256" key="6">
    <source>
        <dbReference type="ARBA" id="ARBA00079393"/>
    </source>
</evidence>
<evidence type="ECO:0000313" key="10">
    <source>
        <dbReference type="Proteomes" id="UP000232323"/>
    </source>
</evidence>
<keyword evidence="4" id="KW-0413">Isomerase</keyword>
<dbReference type="PANTHER" id="PTHR21568">
    <property type="entry name" value="TRNA PSEUDOURIDINE SYNTHASE PUS10"/>
    <property type="match status" value="1"/>
</dbReference>
<dbReference type="AlphaFoldDB" id="A0A250X551"/>
<dbReference type="Pfam" id="PF21238">
    <property type="entry name" value="Pus10_C"/>
    <property type="match status" value="1"/>
</dbReference>
<comment type="similarity">
    <text evidence="1">Belongs to the pseudouridine synthase Pus10 family.</text>
</comment>
<evidence type="ECO:0000256" key="1">
    <source>
        <dbReference type="ARBA" id="ARBA00009652"/>
    </source>
</evidence>
<gene>
    <name evidence="9" type="ORF">CEUSTIGMA_g5640.t1</name>
</gene>
<dbReference type="OrthoDB" id="271937at2759"/>
<dbReference type="GO" id="GO:0160148">
    <property type="term" value="F:tRNA pseudouridine(55) synthase activity"/>
    <property type="evidence" value="ECO:0007669"/>
    <property type="project" value="UniProtKB-EC"/>
</dbReference>
<dbReference type="EMBL" id="BEGY01000030">
    <property type="protein sequence ID" value="GAX78198.1"/>
    <property type="molecule type" value="Genomic_DNA"/>
</dbReference>
<dbReference type="EC" id="5.4.99.25" evidence="2"/>
<dbReference type="GO" id="GO:0031119">
    <property type="term" value="P:tRNA pseudouridine synthesis"/>
    <property type="evidence" value="ECO:0007669"/>
    <property type="project" value="UniProtKB-ARBA"/>
</dbReference>
<dbReference type="InterPro" id="IPR039894">
    <property type="entry name" value="Pus10-like"/>
</dbReference>
<feature type="domain" description="Pus10-like C-terminal" evidence="8">
    <location>
        <begin position="465"/>
        <end position="699"/>
    </location>
</feature>
<dbReference type="InterPro" id="IPR020103">
    <property type="entry name" value="PsdUridine_synth_cat_dom_sf"/>
</dbReference>
<reference evidence="9 10" key="1">
    <citation type="submission" date="2017-08" db="EMBL/GenBank/DDBJ databases">
        <title>Acidophilic green algal genome provides insights into adaptation to an acidic environment.</title>
        <authorList>
            <person name="Hirooka S."/>
            <person name="Hirose Y."/>
            <person name="Kanesaki Y."/>
            <person name="Higuchi S."/>
            <person name="Fujiwara T."/>
            <person name="Onuma R."/>
            <person name="Era A."/>
            <person name="Ohbayashi R."/>
            <person name="Uzuka A."/>
            <person name="Nozaki H."/>
            <person name="Yoshikawa H."/>
            <person name="Miyagishima S.Y."/>
        </authorList>
    </citation>
    <scope>NUCLEOTIDE SEQUENCE [LARGE SCALE GENOMIC DNA]</scope>
    <source>
        <strain evidence="9 10">NIES-2499</strain>
    </source>
</reference>
<evidence type="ECO:0000313" key="9">
    <source>
        <dbReference type="EMBL" id="GAX78198.1"/>
    </source>
</evidence>
<dbReference type="PANTHER" id="PTHR21568:SF0">
    <property type="entry name" value="TRNA PSEUDOURIDINE SYNTHASE PUS10"/>
    <property type="match status" value="1"/>
</dbReference>
<evidence type="ECO:0000256" key="5">
    <source>
        <dbReference type="ARBA" id="ARBA00075270"/>
    </source>
</evidence>
<keyword evidence="3" id="KW-0819">tRNA processing</keyword>
<dbReference type="FunFam" id="3.30.70.3190:FF:000001">
    <property type="entry name" value="tRNA pseudouridine synthase Pus10"/>
    <property type="match status" value="1"/>
</dbReference>
<dbReference type="Gene3D" id="3.30.70.2510">
    <property type="match status" value="1"/>
</dbReference>
<protein>
    <recommendedName>
        <fullName evidence="2">tRNA pseudouridine(55) synthase</fullName>
        <ecNumber evidence="2">5.4.99.25</ecNumber>
    </recommendedName>
    <alternativeName>
        <fullName evidence="7">tRNA pseudouridine 55 synthase</fullName>
    </alternativeName>
    <alternativeName>
        <fullName evidence="5">tRNA pseudouridylate synthase</fullName>
    </alternativeName>
    <alternativeName>
        <fullName evidence="6">tRNA-uridine isomerase</fullName>
    </alternativeName>
</protein>
<evidence type="ECO:0000259" key="8">
    <source>
        <dbReference type="Pfam" id="PF21238"/>
    </source>
</evidence>
<organism evidence="9 10">
    <name type="scientific">Chlamydomonas eustigma</name>
    <dbReference type="NCBI Taxonomy" id="1157962"/>
    <lineage>
        <taxon>Eukaryota</taxon>
        <taxon>Viridiplantae</taxon>
        <taxon>Chlorophyta</taxon>
        <taxon>core chlorophytes</taxon>
        <taxon>Chlorophyceae</taxon>
        <taxon>CS clade</taxon>
        <taxon>Chlamydomonadales</taxon>
        <taxon>Chlamydomonadaceae</taxon>
        <taxon>Chlamydomonas</taxon>
    </lineage>
</organism>
<evidence type="ECO:0000256" key="4">
    <source>
        <dbReference type="ARBA" id="ARBA00023235"/>
    </source>
</evidence>
<name>A0A250X551_9CHLO</name>
<evidence type="ECO:0000256" key="2">
    <source>
        <dbReference type="ARBA" id="ARBA00012787"/>
    </source>
</evidence>
<sequence length="705" mass="78568">MDMYLETVMDDYHAAFLLETFQKQIKSGRCKDLMSYVHITEEVSRAGVCIRCILRLFNCTRLDDFARKPAEEAVVISNLKLKAMSHLGTFDVGAASRYNQSLLDATTDPLSTASESTASAESQQADDSKTCTADNTCTLCFGLLQHWDKSIPNQPDVAACDAAPAHNYTHPDPFKPSLLSKLSAQAVANFMSSIEVDYSTFSVDIEVPLTISVHERILIETLNVRYGKQGLFRGQGSEATPLKDVLRRLVGNELSSALKGGKKLFDTCSDRRRHDTADVTLHVHAEMRALDEEKLRPLALDYYNFQKSKLEKQNNSRKKQKLLTREASIISKVSNHNEGDVAMVDKETSPSQARASIDDNAPDMKHGAMNYRNGSMHVDTSKDPPRDVTEEQVRSSCAVQGSQCKDEVTDKMMETFLNEGLALAQIKSIPSSIFRRLYPSPPSSKSSTPHVCAVTARLTRAPLLLAGRYLKLRRGMPQSKWIDPDTGQRIGSISLAERIEEAVLPVYGAAGCKFISGGREDADVRMLGEGRPFVLEILQPKRDHPPQDKLRAVEEELAAADHGARAVQLTPCNRAAVDRIKEAEETKQKTYEVLCWAERPLTGENVTSLLQISDLELHQDTPLRVLHRRAPKIRSKRIWVEAVKVVEEKPCYFSMRLKTEAGTYVKEFCHGDFGRTSPNLGTLLGGLRTEMVQLDVLAVHIPEWP</sequence>
<comment type="caution">
    <text evidence="9">The sequence shown here is derived from an EMBL/GenBank/DDBJ whole genome shotgun (WGS) entry which is preliminary data.</text>
</comment>
<dbReference type="GO" id="GO:0003723">
    <property type="term" value="F:RNA binding"/>
    <property type="evidence" value="ECO:0007669"/>
    <property type="project" value="InterPro"/>
</dbReference>
<dbReference type="FunFam" id="3.30.70.2510:FF:000001">
    <property type="entry name" value="tRNA pseudouridine synthase Pus10"/>
    <property type="match status" value="1"/>
</dbReference>